<sequence length="341" mass="38860">MSRSQFVQIDARELDSLAQSAAVPLPLEQSGAWDRFDEAVEGREPWRRFKWMLDGEVAAVISLTLLEGRGFTYLWAKHGPIWFTEPTTVMERQFRRGLARIAREADRSLAFIRLHAQPAEDLADLLQSVTYDRTVVLNLMPSDDDRLGAMKKRGRRDVRKALRDDTMVAAEETQQALDVFPQLYELLVETGSRDDFGILPRQTYEQMLTALGPTHARLFTVRREGRPLCWGICTVNGTHASYYYAASNEEGRRAGAPDLLVWSMSRFLKESGVEMFDLMGIDSDRAPQLAGVRGFKTKFSEEITQIPGAWDYPLRPLFYRGLVAGLKAKRRLIAKLRSRSR</sequence>
<dbReference type="Proteomes" id="UP001215216">
    <property type="component" value="Chromosome"/>
</dbReference>
<dbReference type="InterPro" id="IPR050644">
    <property type="entry name" value="PG_Glycine_Bridge_Synth"/>
</dbReference>
<keyword evidence="6" id="KW-0961">Cell wall biogenesis/degradation</keyword>
<evidence type="ECO:0000256" key="5">
    <source>
        <dbReference type="ARBA" id="ARBA00023315"/>
    </source>
</evidence>
<dbReference type="PANTHER" id="PTHR36174:SF1">
    <property type="entry name" value="LIPID II:GLYCINE GLYCYLTRANSFERASE"/>
    <property type="match status" value="1"/>
</dbReference>
<dbReference type="PANTHER" id="PTHR36174">
    <property type="entry name" value="LIPID II:GLYCINE GLYCYLTRANSFERASE"/>
    <property type="match status" value="1"/>
</dbReference>
<evidence type="ECO:0000256" key="6">
    <source>
        <dbReference type="ARBA" id="ARBA00023316"/>
    </source>
</evidence>
<proteinExistence type="inferred from homology"/>
<evidence type="ECO:0000256" key="3">
    <source>
        <dbReference type="ARBA" id="ARBA00022960"/>
    </source>
</evidence>
<gene>
    <name evidence="8" type="ORF">P7079_04615</name>
</gene>
<dbReference type="InterPro" id="IPR003447">
    <property type="entry name" value="FEMABX"/>
</dbReference>
<dbReference type="InterPro" id="IPR038740">
    <property type="entry name" value="BioF2-like_GNAT_dom"/>
</dbReference>
<evidence type="ECO:0000256" key="4">
    <source>
        <dbReference type="ARBA" id="ARBA00022984"/>
    </source>
</evidence>
<evidence type="ECO:0000313" key="8">
    <source>
        <dbReference type="EMBL" id="WFM82694.1"/>
    </source>
</evidence>
<dbReference type="EMBL" id="CP121208">
    <property type="protein sequence ID" value="WFM82694.1"/>
    <property type="molecule type" value="Genomic_DNA"/>
</dbReference>
<dbReference type="SUPFAM" id="SSF55729">
    <property type="entry name" value="Acyl-CoA N-acyltransferases (Nat)"/>
    <property type="match status" value="1"/>
</dbReference>
<reference evidence="8 9" key="1">
    <citation type="submission" date="2023-03" db="EMBL/GenBank/DDBJ databases">
        <title>Complete genome of Arcanobacterium canis strain DSM 25104 isolated in 2010 from a canine otitis externa in Germany.</title>
        <authorList>
            <person name="Borowiak M."/>
            <person name="Kreitlow A."/>
            <person name="Malorny B."/>
            <person name="Laemmler C."/>
            <person name="Prenger-Berninghoff E."/>
            <person name="Ploetz M."/>
            <person name="Abdulmawjood A."/>
        </authorList>
    </citation>
    <scope>NUCLEOTIDE SEQUENCE [LARGE SCALE GENOMIC DNA]</scope>
    <source>
        <strain evidence="8 9">DSM 25104</strain>
    </source>
</reference>
<accession>A0ABY8G233</accession>
<organism evidence="8 9">
    <name type="scientific">Arcanobacterium canis</name>
    <dbReference type="NCBI Taxonomy" id="999183"/>
    <lineage>
        <taxon>Bacteria</taxon>
        <taxon>Bacillati</taxon>
        <taxon>Actinomycetota</taxon>
        <taxon>Actinomycetes</taxon>
        <taxon>Actinomycetales</taxon>
        <taxon>Actinomycetaceae</taxon>
        <taxon>Arcanobacterium</taxon>
    </lineage>
</organism>
<feature type="domain" description="BioF2-like acetyltransferase" evidence="7">
    <location>
        <begin position="152"/>
        <end position="283"/>
    </location>
</feature>
<evidence type="ECO:0000313" key="9">
    <source>
        <dbReference type="Proteomes" id="UP001215216"/>
    </source>
</evidence>
<evidence type="ECO:0000256" key="1">
    <source>
        <dbReference type="ARBA" id="ARBA00009943"/>
    </source>
</evidence>
<evidence type="ECO:0000259" key="7">
    <source>
        <dbReference type="Pfam" id="PF13480"/>
    </source>
</evidence>
<dbReference type="InterPro" id="IPR016181">
    <property type="entry name" value="Acyl_CoA_acyltransferase"/>
</dbReference>
<keyword evidence="4" id="KW-0573">Peptidoglycan synthesis</keyword>
<keyword evidence="2" id="KW-0808">Transferase</keyword>
<protein>
    <submittedName>
        <fullName evidence="8">Peptidoglycan bridge formation glycyltransferase FemA/FemB family protein</fullName>
    </submittedName>
</protein>
<dbReference type="Pfam" id="PF13480">
    <property type="entry name" value="Acetyltransf_6"/>
    <property type="match status" value="1"/>
</dbReference>
<dbReference type="Gene3D" id="3.40.630.30">
    <property type="match status" value="1"/>
</dbReference>
<dbReference type="RefSeq" id="WP_278012120.1">
    <property type="nucleotide sequence ID" value="NZ_CP121208.1"/>
</dbReference>
<dbReference type="PROSITE" id="PS51191">
    <property type="entry name" value="FEMABX"/>
    <property type="match status" value="1"/>
</dbReference>
<comment type="similarity">
    <text evidence="1">Belongs to the FemABX family.</text>
</comment>
<name>A0ABY8G233_9ACTO</name>
<keyword evidence="5" id="KW-0012">Acyltransferase</keyword>
<keyword evidence="3" id="KW-0133">Cell shape</keyword>
<keyword evidence="9" id="KW-1185">Reference proteome</keyword>
<evidence type="ECO:0000256" key="2">
    <source>
        <dbReference type="ARBA" id="ARBA00022679"/>
    </source>
</evidence>